<evidence type="ECO:0000313" key="3">
    <source>
        <dbReference type="Proteomes" id="UP000279562"/>
    </source>
</evidence>
<evidence type="ECO:0000313" key="2">
    <source>
        <dbReference type="EMBL" id="VFB14714.1"/>
    </source>
</evidence>
<dbReference type="RefSeq" id="WP_125239794.1">
    <property type="nucleotide sequence ID" value="NZ_CAACYH010000004.1"/>
</dbReference>
<dbReference type="EMBL" id="RQYF01000069">
    <property type="protein sequence ID" value="RRD88784.1"/>
    <property type="molecule type" value="Genomic_DNA"/>
</dbReference>
<dbReference type="Proteomes" id="UP000396835">
    <property type="component" value="Unassembled WGS sequence"/>
</dbReference>
<dbReference type="EMBL" id="CAACYH010000004">
    <property type="protein sequence ID" value="VFB14714.1"/>
    <property type="molecule type" value="Genomic_DNA"/>
</dbReference>
<reference evidence="1 3" key="1">
    <citation type="submission" date="2018-11" db="EMBL/GenBank/DDBJ databases">
        <title>Genomes From Bacteria Associated with the Canine Oral Cavity: a Test Case for Automated Genome-Based Taxonomic Assignment.</title>
        <authorList>
            <person name="Coil D.A."/>
            <person name="Jospin G."/>
            <person name="Darling A.E."/>
            <person name="Wallis C."/>
            <person name="Davis I.J."/>
            <person name="Harris S."/>
            <person name="Eisen J.A."/>
            <person name="Holcombe L.J."/>
            <person name="O'Flynn C."/>
        </authorList>
    </citation>
    <scope>NUCLEOTIDE SEQUENCE [LARGE SCALE GENOMIC DNA]</scope>
    <source>
        <strain evidence="1 3">OH1047_COT-310</strain>
    </source>
</reference>
<sequence>MIIIFDRESCCMGDDMANHYMEIEVDEHMLLSELLDTILKVTDINELPSSRDIRLGIRGHGDIVGRYIRKDYKKATMEVVGKDIPVCQLSDNHLYVYSRACDDALSCE</sequence>
<organism evidence="1 3">
    <name type="scientific">Prevotella heparinolytica</name>
    <dbReference type="NCBI Taxonomy" id="28113"/>
    <lineage>
        <taxon>Bacteria</taxon>
        <taxon>Pseudomonadati</taxon>
        <taxon>Bacteroidota</taxon>
        <taxon>Bacteroidia</taxon>
        <taxon>Bacteroidales</taxon>
        <taxon>Bacteroidaceae</taxon>
        <taxon>Bacteroides</taxon>
    </lineage>
</organism>
<dbReference type="Proteomes" id="UP000279562">
    <property type="component" value="Unassembled WGS sequence"/>
</dbReference>
<evidence type="ECO:0000313" key="4">
    <source>
        <dbReference type="Proteomes" id="UP000396835"/>
    </source>
</evidence>
<protein>
    <submittedName>
        <fullName evidence="1">Uncharacterized protein</fullName>
    </submittedName>
</protein>
<gene>
    <name evidence="1" type="ORF">EII33_11305</name>
    <name evidence="2" type="ORF">NCTC7812_02277</name>
</gene>
<reference evidence="2 4" key="2">
    <citation type="submission" date="2019-02" db="EMBL/GenBank/DDBJ databases">
        <authorList>
            <consortium name="Pathogen Informatics"/>
        </authorList>
    </citation>
    <scope>NUCLEOTIDE SEQUENCE [LARGE SCALE GENOMIC DNA]</scope>
    <source>
        <strain evidence="2 4">3012STDY7078512</strain>
    </source>
</reference>
<keyword evidence="3" id="KW-1185">Reference proteome</keyword>
<dbReference type="OrthoDB" id="1190850at2"/>
<name>A0A3P2A083_9BACE</name>
<evidence type="ECO:0000313" key="1">
    <source>
        <dbReference type="EMBL" id="RRD88784.1"/>
    </source>
</evidence>
<dbReference type="AlphaFoldDB" id="A0A3P2A083"/>
<accession>A0A3P2A083</accession>
<proteinExistence type="predicted"/>